<evidence type="ECO:0000256" key="3">
    <source>
        <dbReference type="ARBA" id="ARBA00012018"/>
    </source>
</evidence>
<keyword evidence="6" id="KW-0843">Virulence</keyword>
<dbReference type="EMBL" id="JBHSCN010000004">
    <property type="protein sequence ID" value="MFC4242974.1"/>
    <property type="molecule type" value="Genomic_DNA"/>
</dbReference>
<evidence type="ECO:0000259" key="9">
    <source>
        <dbReference type="Pfam" id="PF05506"/>
    </source>
</evidence>
<reference evidence="11" key="1">
    <citation type="journal article" date="2019" name="Int. J. Syst. Evol. Microbiol.">
        <title>The Global Catalogue of Microorganisms (GCM) 10K type strain sequencing project: providing services to taxonomists for standard genome sequencing and annotation.</title>
        <authorList>
            <consortium name="The Broad Institute Genomics Platform"/>
            <consortium name="The Broad Institute Genome Sequencing Center for Infectious Disease"/>
            <person name="Wu L."/>
            <person name="Ma J."/>
        </authorList>
    </citation>
    <scope>NUCLEOTIDE SEQUENCE [LARGE SCALE GENOMIC DNA]</scope>
    <source>
        <strain evidence="11">CGMCC 1.10363</strain>
    </source>
</reference>
<evidence type="ECO:0000256" key="2">
    <source>
        <dbReference type="ARBA" id="ARBA00009717"/>
    </source>
</evidence>
<accession>A0ABV8Q579</accession>
<comment type="similarity">
    <text evidence="2">Belongs to the bacterial phospholipase C family.</text>
</comment>
<evidence type="ECO:0000256" key="4">
    <source>
        <dbReference type="ARBA" id="ARBA00022512"/>
    </source>
</evidence>
<feature type="region of interest" description="Disordered" evidence="8">
    <location>
        <begin position="284"/>
        <end position="305"/>
    </location>
</feature>
<dbReference type="PANTHER" id="PTHR31956:SF1">
    <property type="entry name" value="NON-SPECIFIC PHOSPHOLIPASE C1"/>
    <property type="match status" value="1"/>
</dbReference>
<dbReference type="EC" id="3.1.4.3" evidence="3"/>
<comment type="catalytic activity">
    <reaction evidence="7">
        <text>a 1,2-diacyl-sn-glycero-3-phosphocholine + H2O = phosphocholine + a 1,2-diacyl-sn-glycerol + H(+)</text>
        <dbReference type="Rhea" id="RHEA:10604"/>
        <dbReference type="ChEBI" id="CHEBI:15377"/>
        <dbReference type="ChEBI" id="CHEBI:15378"/>
        <dbReference type="ChEBI" id="CHEBI:17815"/>
        <dbReference type="ChEBI" id="CHEBI:57643"/>
        <dbReference type="ChEBI" id="CHEBI:295975"/>
        <dbReference type="EC" id="3.1.4.3"/>
    </reaction>
    <physiologicalReaction direction="left-to-right" evidence="7">
        <dbReference type="Rhea" id="RHEA:10605"/>
    </physiologicalReaction>
</comment>
<evidence type="ECO:0000256" key="6">
    <source>
        <dbReference type="ARBA" id="ARBA00023026"/>
    </source>
</evidence>
<dbReference type="PANTHER" id="PTHR31956">
    <property type="entry name" value="NON-SPECIFIC PHOSPHOLIPASE C4-RELATED"/>
    <property type="match status" value="1"/>
</dbReference>
<evidence type="ECO:0000313" key="11">
    <source>
        <dbReference type="Proteomes" id="UP001595900"/>
    </source>
</evidence>
<comment type="subcellular location">
    <subcellularLocation>
        <location evidence="1">Secreted</location>
        <location evidence="1">Cell wall</location>
    </subcellularLocation>
</comment>
<gene>
    <name evidence="10" type="ORF">ACFOYW_06290</name>
</gene>
<evidence type="ECO:0000313" key="10">
    <source>
        <dbReference type="EMBL" id="MFC4242974.1"/>
    </source>
</evidence>
<dbReference type="SUPFAM" id="SSF53649">
    <property type="entry name" value="Alkaline phosphatase-like"/>
    <property type="match status" value="1"/>
</dbReference>
<protein>
    <recommendedName>
        <fullName evidence="3">phospholipase C</fullName>
        <ecNumber evidence="3">3.1.4.3</ecNumber>
    </recommendedName>
</protein>
<dbReference type="InterPro" id="IPR007312">
    <property type="entry name" value="Phosphoesterase"/>
</dbReference>
<evidence type="ECO:0000256" key="1">
    <source>
        <dbReference type="ARBA" id="ARBA00004191"/>
    </source>
</evidence>
<dbReference type="InterPro" id="IPR006311">
    <property type="entry name" value="TAT_signal"/>
</dbReference>
<feature type="domain" description="Bacterial phospholipase C C-terminal" evidence="9">
    <location>
        <begin position="561"/>
        <end position="632"/>
    </location>
</feature>
<name>A0ABV8Q579_9MICO</name>
<dbReference type="RefSeq" id="WP_390227940.1">
    <property type="nucleotide sequence ID" value="NZ_JBHSCN010000004.1"/>
</dbReference>
<dbReference type="Pfam" id="PF04185">
    <property type="entry name" value="Phosphoesterase"/>
    <property type="match status" value="1"/>
</dbReference>
<keyword evidence="4" id="KW-0134">Cell wall</keyword>
<evidence type="ECO:0000256" key="8">
    <source>
        <dbReference type="SAM" id="MobiDB-lite"/>
    </source>
</evidence>
<organism evidence="10 11">
    <name type="scientific">Gryllotalpicola reticulitermitis</name>
    <dbReference type="NCBI Taxonomy" id="1184153"/>
    <lineage>
        <taxon>Bacteria</taxon>
        <taxon>Bacillati</taxon>
        <taxon>Actinomycetota</taxon>
        <taxon>Actinomycetes</taxon>
        <taxon>Micrococcales</taxon>
        <taxon>Microbacteriaceae</taxon>
        <taxon>Gryllotalpicola</taxon>
    </lineage>
</organism>
<proteinExistence type="inferred from homology"/>
<evidence type="ECO:0000256" key="7">
    <source>
        <dbReference type="ARBA" id="ARBA00048421"/>
    </source>
</evidence>
<feature type="domain" description="Bacterial phospholipase C C-terminal" evidence="9">
    <location>
        <begin position="657"/>
        <end position="725"/>
    </location>
</feature>
<dbReference type="Proteomes" id="UP001595900">
    <property type="component" value="Unassembled WGS sequence"/>
</dbReference>
<dbReference type="InterPro" id="IPR017850">
    <property type="entry name" value="Alkaline_phosphatase_core_sf"/>
</dbReference>
<dbReference type="PROSITE" id="PS51318">
    <property type="entry name" value="TAT"/>
    <property type="match status" value="1"/>
</dbReference>
<keyword evidence="5" id="KW-0378">Hydrolase</keyword>
<evidence type="ECO:0000256" key="5">
    <source>
        <dbReference type="ARBA" id="ARBA00022801"/>
    </source>
</evidence>
<dbReference type="InterPro" id="IPR008475">
    <property type="entry name" value="PLipase_C_C"/>
</dbReference>
<keyword evidence="4" id="KW-0964">Secreted</keyword>
<dbReference type="Gene3D" id="3.40.720.10">
    <property type="entry name" value="Alkaline Phosphatase, subunit A"/>
    <property type="match status" value="1"/>
</dbReference>
<keyword evidence="11" id="KW-1185">Reference proteome</keyword>
<dbReference type="Pfam" id="PF05506">
    <property type="entry name" value="PLipase_C_C"/>
    <property type="match status" value="2"/>
</dbReference>
<comment type="caution">
    <text evidence="10">The sequence shown here is derived from an EMBL/GenBank/DDBJ whole genome shotgun (WGS) entry which is preliminary data.</text>
</comment>
<sequence length="731" mass="77911">MSSEPTEFTPDPYERKQTVPDEILRSGLSRRGMLKAMGLIGGAAVAIGGGAAAWAAGSGSAPAPVGAKDANYVLPEGFKGDISDLKHVVVLVQENRAFDHYYGSLPGVRGFSDKQALKFPNGTNVFSQPSGSSTYTPTRVTTVAGTTTGLDHSYSGGLAAWNSGKYNNWVAAKGSATMNYVTGEELPWQYSLASAYTICDNWHCSIMGPTTPNRLYHWTGTSNGVTDNGGESNGNRTWQTYPEALQAAGVSWRIYVDNSNNGSSWVGDYTDNPIRGFSTFTTSGTSSADTANRADPVKNAPGTGLVWRAGSAPYATTYEPGTTTATPNNDSDDNLTSVLQDFIAACQPEAEYPLPQVSWIVAPYGWCEHPSANPEHGAHFSNKVIETLQSNEDLWKSTLLIMTFDENDGYFDHVLPPYPEAGTAGEYSGSTPIGYGARVPGILVSPWTRGGWVNSETFDHTSIIRFLETWTASLGTPATSTVITDWRRAISGDLTSAIDFAHPVVDTPSLPDTEALVQIARAGGTISTQVPAADKWDGGTFSHRPLSFHPHGTFSEDRVNGKVTAALSLVGGPTGKAVSLQAFPDKYLPFANSPHTVSAANPYDYVWDATQTDGQYAFSVYGPDGFVRSHAGTLLPAGQNNAGVPRVDVDLVAGSTPTVEIALHNDGLQQVEYTLTANDYVGGTQTIWVAPGQTKTVTWPTSEGYYDVALAADTGTGWKHRYAGRVAQLTA</sequence>